<dbReference type="GO" id="GO:0005516">
    <property type="term" value="F:calmodulin binding"/>
    <property type="evidence" value="ECO:0007669"/>
    <property type="project" value="InterPro"/>
</dbReference>
<sequence length="166" mass="18146">MAWPCISRVCCLARFWSQLDKSDLSVPLTIHNYSAIDEPEEAAGGPESGGASPPPRGCRRPGKSADRGTKLAARDTREQITAEILQKVRLAGSQGTHPSRAVQVKAGAGQLPQSRALHEPHLSCLKATCRQALRKSNHICLILVIPPAFLNYHLVQYCKCKKSPYH</sequence>
<evidence type="ECO:0000256" key="5">
    <source>
        <dbReference type="SAM" id="MobiDB-lite"/>
    </source>
</evidence>
<feature type="compositionally biased region" description="Low complexity" evidence="5">
    <location>
        <begin position="42"/>
        <end position="51"/>
    </location>
</feature>
<keyword evidence="3" id="KW-0963">Cytoplasm</keyword>
<dbReference type="AlphaFoldDB" id="A0A8B9DJG3"/>
<keyword evidence="7" id="KW-1185">Reference proteome</keyword>
<dbReference type="GO" id="GO:0005801">
    <property type="term" value="C:cis-Golgi network"/>
    <property type="evidence" value="ECO:0007669"/>
    <property type="project" value="TreeGrafter"/>
</dbReference>
<comment type="subcellular location">
    <subcellularLocation>
        <location evidence="1">Cytoplasm</location>
        <location evidence="1">Cytoskeleton</location>
    </subcellularLocation>
</comment>
<dbReference type="InterPro" id="IPR007882">
    <property type="entry name" value="MAP6"/>
</dbReference>
<dbReference type="GO" id="GO:0005874">
    <property type="term" value="C:microtubule"/>
    <property type="evidence" value="ECO:0007669"/>
    <property type="project" value="InterPro"/>
</dbReference>
<dbReference type="GO" id="GO:0030705">
    <property type="term" value="P:cytoskeleton-dependent intracellular transport"/>
    <property type="evidence" value="ECO:0007669"/>
    <property type="project" value="TreeGrafter"/>
</dbReference>
<reference evidence="6" key="1">
    <citation type="submission" date="2025-08" db="UniProtKB">
        <authorList>
            <consortium name="Ensembl"/>
        </authorList>
    </citation>
    <scope>IDENTIFICATION</scope>
</reference>
<dbReference type="GO" id="GO:0008017">
    <property type="term" value="F:microtubule binding"/>
    <property type="evidence" value="ECO:0007669"/>
    <property type="project" value="InterPro"/>
</dbReference>
<keyword evidence="4" id="KW-0206">Cytoskeleton</keyword>
<feature type="region of interest" description="Disordered" evidence="5">
    <location>
        <begin position="37"/>
        <end position="76"/>
    </location>
</feature>
<accession>A0A8B9DJG3</accession>
<protein>
    <submittedName>
        <fullName evidence="6">MAP6 domain containing 1</fullName>
    </submittedName>
</protein>
<reference evidence="6" key="2">
    <citation type="submission" date="2025-09" db="UniProtKB">
        <authorList>
            <consortium name="Ensembl"/>
        </authorList>
    </citation>
    <scope>IDENTIFICATION</scope>
</reference>
<dbReference type="GO" id="GO:0000226">
    <property type="term" value="P:microtubule cytoskeleton organization"/>
    <property type="evidence" value="ECO:0007669"/>
    <property type="project" value="InterPro"/>
</dbReference>
<feature type="compositionally biased region" description="Basic and acidic residues" evidence="5">
    <location>
        <begin position="63"/>
        <end position="76"/>
    </location>
</feature>
<dbReference type="Ensembl" id="ENSACDT00005009901.1">
    <property type="protein sequence ID" value="ENSACDP00005008243.1"/>
    <property type="gene ID" value="ENSACDG00005006033.1"/>
</dbReference>
<proteinExistence type="inferred from homology"/>
<organism evidence="6 7">
    <name type="scientific">Anser cygnoides</name>
    <name type="common">Swan goose</name>
    <dbReference type="NCBI Taxonomy" id="8845"/>
    <lineage>
        <taxon>Eukaryota</taxon>
        <taxon>Metazoa</taxon>
        <taxon>Chordata</taxon>
        <taxon>Craniata</taxon>
        <taxon>Vertebrata</taxon>
        <taxon>Euteleostomi</taxon>
        <taxon>Archelosauria</taxon>
        <taxon>Archosauria</taxon>
        <taxon>Dinosauria</taxon>
        <taxon>Saurischia</taxon>
        <taxon>Theropoda</taxon>
        <taxon>Coelurosauria</taxon>
        <taxon>Aves</taxon>
        <taxon>Neognathae</taxon>
        <taxon>Galloanserae</taxon>
        <taxon>Anseriformes</taxon>
        <taxon>Anatidae</taxon>
        <taxon>Anserinae</taxon>
        <taxon>Anser</taxon>
    </lineage>
</organism>
<evidence type="ECO:0000256" key="2">
    <source>
        <dbReference type="ARBA" id="ARBA00005728"/>
    </source>
</evidence>
<dbReference type="PANTHER" id="PTHR14759:SF37">
    <property type="entry name" value="MAP6 DOMAIN-CONTAINING PROTEIN 1"/>
    <property type="match status" value="1"/>
</dbReference>
<dbReference type="GO" id="GO:0005798">
    <property type="term" value="C:Golgi-associated vesicle"/>
    <property type="evidence" value="ECO:0007669"/>
    <property type="project" value="TreeGrafter"/>
</dbReference>
<dbReference type="Proteomes" id="UP000694521">
    <property type="component" value="Unplaced"/>
</dbReference>
<comment type="similarity">
    <text evidence="2">Belongs to the STOP family.</text>
</comment>
<evidence type="ECO:0000256" key="3">
    <source>
        <dbReference type="ARBA" id="ARBA00022490"/>
    </source>
</evidence>
<evidence type="ECO:0000313" key="6">
    <source>
        <dbReference type="Ensembl" id="ENSACDP00005008243.1"/>
    </source>
</evidence>
<evidence type="ECO:0000313" key="7">
    <source>
        <dbReference type="Proteomes" id="UP000694521"/>
    </source>
</evidence>
<evidence type="ECO:0000256" key="1">
    <source>
        <dbReference type="ARBA" id="ARBA00004245"/>
    </source>
</evidence>
<evidence type="ECO:0000256" key="4">
    <source>
        <dbReference type="ARBA" id="ARBA00023212"/>
    </source>
</evidence>
<name>A0A8B9DJG3_ANSCY</name>
<dbReference type="GO" id="GO:0070507">
    <property type="term" value="P:regulation of microtubule cytoskeleton organization"/>
    <property type="evidence" value="ECO:0007669"/>
    <property type="project" value="TreeGrafter"/>
</dbReference>
<dbReference type="PANTHER" id="PTHR14759">
    <property type="entry name" value="STOP PROTEIN"/>
    <property type="match status" value="1"/>
</dbReference>